<dbReference type="AlphaFoldDB" id="A0A9E7DCW9"/>
<protein>
    <submittedName>
        <fullName evidence="3">Single-stranded DNA-binding protein</fullName>
    </submittedName>
</protein>
<dbReference type="SUPFAM" id="SSF82708">
    <property type="entry name" value="R3H domain"/>
    <property type="match status" value="1"/>
</dbReference>
<dbReference type="CDD" id="cd02644">
    <property type="entry name" value="R3H_jag"/>
    <property type="match status" value="1"/>
</dbReference>
<dbReference type="CDD" id="cd02414">
    <property type="entry name" value="KH-II_Jag"/>
    <property type="match status" value="1"/>
</dbReference>
<name>A0A9E7DCW9_9ACTO</name>
<evidence type="ECO:0000256" key="1">
    <source>
        <dbReference type="SAM" id="MobiDB-lite"/>
    </source>
</evidence>
<organism evidence="3 4">
    <name type="scientific">Actinomyces graevenitzii</name>
    <dbReference type="NCBI Taxonomy" id="55565"/>
    <lineage>
        <taxon>Bacteria</taxon>
        <taxon>Bacillati</taxon>
        <taxon>Actinomycetota</taxon>
        <taxon>Actinomycetes</taxon>
        <taxon>Actinomycetales</taxon>
        <taxon>Actinomycetaceae</taxon>
        <taxon>Actinomyces</taxon>
    </lineage>
</organism>
<dbReference type="PANTHER" id="PTHR35800:SF1">
    <property type="entry name" value="RNA-BINDING PROTEIN KHPB"/>
    <property type="match status" value="1"/>
</dbReference>
<evidence type="ECO:0000313" key="3">
    <source>
        <dbReference type="EMBL" id="UQF80609.1"/>
    </source>
</evidence>
<evidence type="ECO:0000259" key="2">
    <source>
        <dbReference type="PROSITE" id="PS51061"/>
    </source>
</evidence>
<accession>A0A9E7DCW9</accession>
<dbReference type="InterPro" id="IPR001374">
    <property type="entry name" value="R3H_dom"/>
</dbReference>
<evidence type="ECO:0000313" key="4">
    <source>
        <dbReference type="Proteomes" id="UP000830236"/>
    </source>
</evidence>
<dbReference type="InterPro" id="IPR038008">
    <property type="entry name" value="Jag_KH"/>
</dbReference>
<feature type="domain" description="R3H" evidence="2">
    <location>
        <begin position="106"/>
        <end position="171"/>
    </location>
</feature>
<sequence length="236" mass="24715">MTSGRSFLVSQETVKQLEEEGEVGADYLEELLDIADLGGDIDIDVDHGRASVAIIPGEDGDERELATLVGRDGEVLEALQELTRLAVQARTGSRSRLMLDIAGYREERRQQLTAIAAEAVKSVLASGKPVALEAMNPFERKVCHDVVANAGLVSESEGVEPHRHVVVLPVDDAEDEVDEAEEGAEVAADEADAAAEAGAAEVGAVESETAEAEAGETKAAEAAEAVDSPADAVEEA</sequence>
<keyword evidence="3" id="KW-0238">DNA-binding</keyword>
<dbReference type="InterPro" id="IPR015946">
    <property type="entry name" value="KH_dom-like_a/b"/>
</dbReference>
<feature type="compositionally biased region" description="Low complexity" evidence="1">
    <location>
        <begin position="222"/>
        <end position="236"/>
    </location>
</feature>
<dbReference type="InterPro" id="IPR039247">
    <property type="entry name" value="KhpB"/>
</dbReference>
<feature type="region of interest" description="Disordered" evidence="1">
    <location>
        <begin position="179"/>
        <end position="236"/>
    </location>
</feature>
<dbReference type="Proteomes" id="UP000830236">
    <property type="component" value="Chromosome"/>
</dbReference>
<dbReference type="PANTHER" id="PTHR35800">
    <property type="entry name" value="PROTEIN JAG"/>
    <property type="match status" value="1"/>
</dbReference>
<feature type="compositionally biased region" description="Acidic residues" evidence="1">
    <location>
        <begin position="179"/>
        <end position="193"/>
    </location>
</feature>
<proteinExistence type="predicted"/>
<dbReference type="Pfam" id="PF01424">
    <property type="entry name" value="R3H"/>
    <property type="match status" value="1"/>
</dbReference>
<dbReference type="Gene3D" id="3.30.1370.50">
    <property type="entry name" value="R3H-like domain"/>
    <property type="match status" value="1"/>
</dbReference>
<dbReference type="KEGG" id="agh:M3I41_09090"/>
<dbReference type="InterPro" id="IPR036867">
    <property type="entry name" value="R3H_dom_sf"/>
</dbReference>
<dbReference type="SMART" id="SM00393">
    <property type="entry name" value="R3H"/>
    <property type="match status" value="1"/>
</dbReference>
<dbReference type="InterPro" id="IPR034079">
    <property type="entry name" value="R3H_KhpB"/>
</dbReference>
<dbReference type="GO" id="GO:0003677">
    <property type="term" value="F:DNA binding"/>
    <property type="evidence" value="ECO:0007669"/>
    <property type="project" value="UniProtKB-KW"/>
</dbReference>
<dbReference type="PROSITE" id="PS51061">
    <property type="entry name" value="R3H"/>
    <property type="match status" value="1"/>
</dbReference>
<gene>
    <name evidence="3" type="ORF">M3I41_09090</name>
</gene>
<dbReference type="GO" id="GO:0003723">
    <property type="term" value="F:RNA binding"/>
    <property type="evidence" value="ECO:0007669"/>
    <property type="project" value="InterPro"/>
</dbReference>
<reference evidence="3" key="1">
    <citation type="submission" date="2022-05" db="EMBL/GenBank/DDBJ databases">
        <title>Using nanopore sequencing to obtain complete genomes from saliva samples.</title>
        <authorList>
            <person name="Baker J.L."/>
        </authorList>
    </citation>
    <scope>NUCLEOTIDE SEQUENCE</scope>
    <source>
        <strain evidence="3">JCVI-JB-Ag32</strain>
    </source>
</reference>
<dbReference type="Gene3D" id="3.30.300.20">
    <property type="match status" value="1"/>
</dbReference>
<feature type="compositionally biased region" description="Low complexity" evidence="1">
    <location>
        <begin position="194"/>
        <end position="207"/>
    </location>
</feature>
<dbReference type="EMBL" id="CP097095">
    <property type="protein sequence ID" value="UQF80609.1"/>
    <property type="molecule type" value="Genomic_DNA"/>
</dbReference>